<dbReference type="RefSeq" id="WP_311809627.1">
    <property type="nucleotide sequence ID" value="NZ_JARPZN010000001.1"/>
</dbReference>
<dbReference type="Proteomes" id="UP001183682">
    <property type="component" value="Unassembled WGS sequence"/>
</dbReference>
<comment type="caution">
    <text evidence="1">The sequence shown here is derived from an EMBL/GenBank/DDBJ whole genome shotgun (WGS) entry which is preliminary data.</text>
</comment>
<sequence>MNENRFVEQIEQLHSGEIDELLVEQSEFLLFREAWLKLEDRMKFVGEAGLNGKIIYRYQPKKQI</sequence>
<organism evidence="1 2">
    <name type="scientific">Enterococcus gallinarum</name>
    <dbReference type="NCBI Taxonomy" id="1353"/>
    <lineage>
        <taxon>Bacteria</taxon>
        <taxon>Bacillati</taxon>
        <taxon>Bacillota</taxon>
        <taxon>Bacilli</taxon>
        <taxon>Lactobacillales</taxon>
        <taxon>Enterococcaceae</taxon>
        <taxon>Enterococcus</taxon>
    </lineage>
</organism>
<gene>
    <name evidence="1" type="ORF">P7E30_00220</name>
</gene>
<dbReference type="AlphaFoldDB" id="A0AAE4KW01"/>
<evidence type="ECO:0000313" key="1">
    <source>
        <dbReference type="EMBL" id="MDT2688627.1"/>
    </source>
</evidence>
<evidence type="ECO:0000313" key="2">
    <source>
        <dbReference type="Proteomes" id="UP001183682"/>
    </source>
</evidence>
<name>A0AAE4KW01_ENTGA</name>
<accession>A0AAE4KW01</accession>
<proteinExistence type="predicted"/>
<reference evidence="1" key="1">
    <citation type="submission" date="2023-03" db="EMBL/GenBank/DDBJ databases">
        <authorList>
            <person name="Shen W."/>
            <person name="Cai J."/>
        </authorList>
    </citation>
    <scope>NUCLEOTIDE SEQUENCE</scope>
    <source>
        <strain evidence="1">K69-2</strain>
    </source>
</reference>
<dbReference type="EMBL" id="JARPZN010000001">
    <property type="protein sequence ID" value="MDT2688627.1"/>
    <property type="molecule type" value="Genomic_DNA"/>
</dbReference>
<protein>
    <submittedName>
        <fullName evidence="1">Uncharacterized protein</fullName>
    </submittedName>
</protein>